<accession>W6PH00</accession>
<comment type="caution">
    <text evidence="1">The sequence shown here is derived from an EMBL/GenBank/DDBJ whole genome shotgun (WGS) entry which is preliminary data.</text>
</comment>
<dbReference type="AlphaFoldDB" id="W6PH00"/>
<dbReference type="Proteomes" id="UP000019380">
    <property type="component" value="Unassembled WGS sequence"/>
</dbReference>
<protein>
    <submittedName>
        <fullName evidence="1">Uncharacterized protein</fullName>
    </submittedName>
</protein>
<proteinExistence type="predicted"/>
<gene>
    <name evidence="1" type="ORF">BN890_8480</name>
</gene>
<reference evidence="1 2" key="1">
    <citation type="submission" date="2013-12" db="EMBL/GenBank/DDBJ databases">
        <title>Improved hybrid genome assemblies of Bacteroides xylanisolvens SD CC 1b and Bacteroides xylanisolvens SD CC 2a using Illumina and 454 Sequencing.</title>
        <authorList>
            <person name="Ramaraj T."/>
            <person name="Sundararajan A."/>
            <person name="Mudge J."/>
            <person name="Schilkey F.D."/>
            <person name="Delvecchio V."/>
            <person name="Donlon M."/>
            <person name="Ziemer C."/>
        </authorList>
    </citation>
    <scope>NUCLEOTIDE SEQUENCE [LARGE SCALE GENOMIC DNA]</scope>
</reference>
<sequence length="38" mass="4365">MSKKKKNKKNFRKSLVVKNKAFTFAPAFKTKAASSLKY</sequence>
<name>W6PH00_9BACE</name>
<evidence type="ECO:0000313" key="1">
    <source>
        <dbReference type="EMBL" id="CDM03295.1"/>
    </source>
</evidence>
<organism evidence="1 2">
    <name type="scientific">Bacteroides xylanisolvens SD CC 1b</name>
    <dbReference type="NCBI Taxonomy" id="702447"/>
    <lineage>
        <taxon>Bacteria</taxon>
        <taxon>Pseudomonadati</taxon>
        <taxon>Bacteroidota</taxon>
        <taxon>Bacteroidia</taxon>
        <taxon>Bacteroidales</taxon>
        <taxon>Bacteroidaceae</taxon>
        <taxon>Bacteroides</taxon>
    </lineage>
</organism>
<dbReference type="EMBL" id="CBXG010000014">
    <property type="protein sequence ID" value="CDM03295.1"/>
    <property type="molecule type" value="Genomic_DNA"/>
</dbReference>
<evidence type="ECO:0000313" key="2">
    <source>
        <dbReference type="Proteomes" id="UP000019380"/>
    </source>
</evidence>